<dbReference type="GO" id="GO:0016787">
    <property type="term" value="F:hydrolase activity"/>
    <property type="evidence" value="ECO:0007669"/>
    <property type="project" value="UniProtKB-KW"/>
</dbReference>
<feature type="domain" description="Alpha/beta hydrolase fold-3" evidence="3">
    <location>
        <begin position="36"/>
        <end position="232"/>
    </location>
</feature>
<dbReference type="Gene3D" id="3.40.50.1820">
    <property type="entry name" value="alpha/beta hydrolase"/>
    <property type="match status" value="1"/>
</dbReference>
<accession>A0A4Y3US43</accession>
<keyword evidence="5" id="KW-1185">Reference proteome</keyword>
<protein>
    <submittedName>
        <fullName evidence="4">Acetyl esterase</fullName>
    </submittedName>
</protein>
<dbReference type="OrthoDB" id="9803828at2"/>
<name>A0A4Y3US43_9MICO</name>
<reference evidence="4 5" key="1">
    <citation type="submission" date="2019-06" db="EMBL/GenBank/DDBJ databases">
        <title>Sequencing the genomes of 1000 actinobacteria strains.</title>
        <authorList>
            <person name="Klenk H.-P."/>
        </authorList>
    </citation>
    <scope>NUCLEOTIDE SEQUENCE [LARGE SCALE GENOMIC DNA]</scope>
    <source>
        <strain evidence="4 5">DSM 20427</strain>
    </source>
</reference>
<dbReference type="InterPro" id="IPR050300">
    <property type="entry name" value="GDXG_lipolytic_enzyme"/>
</dbReference>
<dbReference type="PANTHER" id="PTHR48081">
    <property type="entry name" value="AB HYDROLASE SUPERFAMILY PROTEIN C4A8.06C"/>
    <property type="match status" value="1"/>
</dbReference>
<evidence type="ECO:0000259" key="3">
    <source>
        <dbReference type="Pfam" id="PF07859"/>
    </source>
</evidence>
<proteinExistence type="predicted"/>
<dbReference type="RefSeq" id="WP_141381469.1">
    <property type="nucleotide sequence ID" value="NZ_VFPS01000002.1"/>
</dbReference>
<gene>
    <name evidence="4" type="ORF">FHX68_1365</name>
</gene>
<evidence type="ECO:0000313" key="5">
    <source>
        <dbReference type="Proteomes" id="UP000319804"/>
    </source>
</evidence>
<sequence>MTTITAPETTLSSAVASDGAPVPLLVHRPANPRGWIVWAHGGSWQHGSAAAWAPVTAALAASSGWVVVSVEYRLAPAHRFPAAVLDVLAALDWAETHSGDLPVVVGGDSAGGTIAASAALARRDTGDRVPAQVLAYPPLDPRCASPSYRARSGAFPNRADLRAAWRLWMDSTPEPTILPTPLEAPSLAGLAPVSLVVGSDDPVRDDVIAYADRLRADCIPTTLEVLPGVGHADVLSPRSRVLSAVPAALSESSLSELSTPTPQPTHLEGTPS</sequence>
<dbReference type="PANTHER" id="PTHR48081:SF8">
    <property type="entry name" value="ALPHA_BETA HYDROLASE FOLD-3 DOMAIN-CONTAINING PROTEIN-RELATED"/>
    <property type="match status" value="1"/>
</dbReference>
<comment type="caution">
    <text evidence="4">The sequence shown here is derived from an EMBL/GenBank/DDBJ whole genome shotgun (WGS) entry which is preliminary data.</text>
</comment>
<dbReference type="InterPro" id="IPR013094">
    <property type="entry name" value="AB_hydrolase_3"/>
</dbReference>
<feature type="compositionally biased region" description="Low complexity" evidence="2">
    <location>
        <begin position="251"/>
        <end position="260"/>
    </location>
</feature>
<keyword evidence="1" id="KW-0378">Hydrolase</keyword>
<evidence type="ECO:0000256" key="2">
    <source>
        <dbReference type="SAM" id="MobiDB-lite"/>
    </source>
</evidence>
<dbReference type="Proteomes" id="UP000319804">
    <property type="component" value="Unassembled WGS sequence"/>
</dbReference>
<evidence type="ECO:0000256" key="1">
    <source>
        <dbReference type="ARBA" id="ARBA00022801"/>
    </source>
</evidence>
<dbReference type="Pfam" id="PF07859">
    <property type="entry name" value="Abhydrolase_3"/>
    <property type="match status" value="1"/>
</dbReference>
<organism evidence="4 5">
    <name type="scientific">Microbacterium lacticum</name>
    <dbReference type="NCBI Taxonomy" id="33885"/>
    <lineage>
        <taxon>Bacteria</taxon>
        <taxon>Bacillati</taxon>
        <taxon>Actinomycetota</taxon>
        <taxon>Actinomycetes</taxon>
        <taxon>Micrococcales</taxon>
        <taxon>Microbacteriaceae</taxon>
        <taxon>Microbacterium</taxon>
    </lineage>
</organism>
<dbReference type="AlphaFoldDB" id="A0A4Y3US43"/>
<dbReference type="SUPFAM" id="SSF53474">
    <property type="entry name" value="alpha/beta-Hydrolases"/>
    <property type="match status" value="1"/>
</dbReference>
<dbReference type="InterPro" id="IPR029058">
    <property type="entry name" value="AB_hydrolase_fold"/>
</dbReference>
<evidence type="ECO:0000313" key="4">
    <source>
        <dbReference type="EMBL" id="TQM98667.1"/>
    </source>
</evidence>
<feature type="region of interest" description="Disordered" evidence="2">
    <location>
        <begin position="251"/>
        <end position="272"/>
    </location>
</feature>
<dbReference type="EMBL" id="VFPS01000002">
    <property type="protein sequence ID" value="TQM98667.1"/>
    <property type="molecule type" value="Genomic_DNA"/>
</dbReference>